<dbReference type="GO" id="GO:0004810">
    <property type="term" value="F:CCA tRNA nucleotidyltransferase activity"/>
    <property type="evidence" value="ECO:0007669"/>
    <property type="project" value="UniProtKB-EC"/>
</dbReference>
<evidence type="ECO:0000259" key="12">
    <source>
        <dbReference type="Pfam" id="PF01743"/>
    </source>
</evidence>
<feature type="binding site" evidence="11">
    <location>
        <position position="165"/>
    </location>
    <ligand>
        <name>ATP</name>
        <dbReference type="ChEBI" id="CHEBI:30616"/>
    </ligand>
</feature>
<comment type="miscellaneous">
    <text evidence="11">A single active site specifically recognizes both ATP and CTP and is responsible for their addition.</text>
</comment>
<evidence type="ECO:0000256" key="7">
    <source>
        <dbReference type="ARBA" id="ARBA00022800"/>
    </source>
</evidence>
<feature type="binding site" evidence="11">
    <location>
        <position position="45"/>
    </location>
    <ligand>
        <name>Mg(2+)</name>
        <dbReference type="ChEBI" id="CHEBI:18420"/>
    </ligand>
</feature>
<dbReference type="Pfam" id="PF12627">
    <property type="entry name" value="PolyA_pol_RNAbd"/>
    <property type="match status" value="1"/>
</dbReference>
<comment type="cofactor">
    <cofactor evidence="1 11">
        <name>Mg(2+)</name>
        <dbReference type="ChEBI" id="CHEBI:18420"/>
    </cofactor>
</comment>
<comment type="catalytic activity">
    <reaction evidence="11">
        <text>a tRNA precursor + 2 CTP + ATP = a tRNA with a 3' CCA end + 3 diphosphate</text>
        <dbReference type="Rhea" id="RHEA:14433"/>
        <dbReference type="Rhea" id="RHEA-COMP:10465"/>
        <dbReference type="Rhea" id="RHEA-COMP:10468"/>
        <dbReference type="ChEBI" id="CHEBI:30616"/>
        <dbReference type="ChEBI" id="CHEBI:33019"/>
        <dbReference type="ChEBI" id="CHEBI:37563"/>
        <dbReference type="ChEBI" id="CHEBI:74896"/>
        <dbReference type="ChEBI" id="CHEBI:83071"/>
        <dbReference type="EC" id="2.7.7.72"/>
    </reaction>
</comment>
<dbReference type="SUPFAM" id="SSF81891">
    <property type="entry name" value="Poly A polymerase C-terminal region-like"/>
    <property type="match status" value="1"/>
</dbReference>
<dbReference type="Proteomes" id="UP001597199">
    <property type="component" value="Unassembled WGS sequence"/>
</dbReference>
<keyword evidence="10 11" id="KW-0694">RNA-binding</keyword>
<gene>
    <name evidence="11" type="primary">cca</name>
    <name evidence="15" type="ORF">ACFQ41_05630</name>
</gene>
<evidence type="ECO:0000256" key="6">
    <source>
        <dbReference type="ARBA" id="ARBA00022741"/>
    </source>
</evidence>
<proteinExistence type="inferred from homology"/>
<feature type="binding site" evidence="11">
    <location>
        <position position="47"/>
    </location>
    <ligand>
        <name>Mg(2+)</name>
        <dbReference type="ChEBI" id="CHEBI:18420"/>
    </ligand>
</feature>
<keyword evidence="5 11" id="KW-0479">Metal-binding</keyword>
<reference evidence="16" key="1">
    <citation type="journal article" date="2019" name="Int. J. Syst. Evol. Microbiol.">
        <title>The Global Catalogue of Microorganisms (GCM) 10K type strain sequencing project: providing services to taxonomists for standard genome sequencing and annotation.</title>
        <authorList>
            <consortium name="The Broad Institute Genomics Platform"/>
            <consortium name="The Broad Institute Genome Sequencing Center for Infectious Disease"/>
            <person name="Wu L."/>
            <person name="Ma J."/>
        </authorList>
    </citation>
    <scope>NUCLEOTIDE SEQUENCE [LARGE SCALE GENOMIC DNA]</scope>
    <source>
        <strain evidence="16">CCM 9110</strain>
    </source>
</reference>
<sequence>MQLDLSHPEFKAAIPIMKAIEAAGYEAYFVGGSVRDALLGLPIHDVDIASSAYPAEIKQIFQRTVDTGIQHGTVMVLDHGTGYEVTTFRTESGYQDFRRPDQVTFVRSLAEDLKRRDFTVNALAVRHDGTVIDLFGGLDDLTAKQLKAVGNPHERFHEDALRMMRGVRFESQLGFQLESATKAAIAENAPLLAHVSVERIAAEFTRLLTGIARQAGLTDFLATGLYRYAPLLDDQEAAITKLAAASGPQWAEPAVGWTLLAHLTQVPVVALMRAWKQANAMTELVKRATVLLGQLPTPSAWALYQAGAAALPVALAAAQALQPDFDAAPVAQAYQMLPIQAKSALAIDGKTLIAHGFAPGPKLGQVLNQLEQAVVAGELANDQAALLKAAGV</sequence>
<keyword evidence="8 11" id="KW-0067">ATP-binding</keyword>
<feature type="binding site" evidence="11">
    <location>
        <position position="159"/>
    </location>
    <ligand>
        <name>CTP</name>
        <dbReference type="ChEBI" id="CHEBI:37563"/>
    </ligand>
</feature>
<evidence type="ECO:0000256" key="3">
    <source>
        <dbReference type="ARBA" id="ARBA00022694"/>
    </source>
</evidence>
<dbReference type="SUPFAM" id="SSF81301">
    <property type="entry name" value="Nucleotidyltransferase"/>
    <property type="match status" value="1"/>
</dbReference>
<evidence type="ECO:0000256" key="5">
    <source>
        <dbReference type="ARBA" id="ARBA00022723"/>
    </source>
</evidence>
<keyword evidence="9 11" id="KW-0460">Magnesium</keyword>
<evidence type="ECO:0000313" key="16">
    <source>
        <dbReference type="Proteomes" id="UP001597199"/>
    </source>
</evidence>
<comment type="similarity">
    <text evidence="11">Belongs to the tRNA nucleotidyltransferase/poly(A) polymerase family. Bacterial CCA-adding enzyme type 3 subfamily.</text>
</comment>
<evidence type="ECO:0000259" key="13">
    <source>
        <dbReference type="Pfam" id="PF12627"/>
    </source>
</evidence>
<evidence type="ECO:0000256" key="10">
    <source>
        <dbReference type="ARBA" id="ARBA00022884"/>
    </source>
</evidence>
<keyword evidence="16" id="KW-1185">Reference proteome</keyword>
<feature type="domain" description="Poly A polymerase head" evidence="12">
    <location>
        <begin position="27"/>
        <end position="146"/>
    </location>
</feature>
<feature type="binding site" evidence="11">
    <location>
        <position position="162"/>
    </location>
    <ligand>
        <name>CTP</name>
        <dbReference type="ChEBI" id="CHEBI:37563"/>
    </ligand>
</feature>
<evidence type="ECO:0000259" key="14">
    <source>
        <dbReference type="Pfam" id="PF13735"/>
    </source>
</evidence>
<comment type="catalytic activity">
    <reaction evidence="11">
        <text>a tRNA with a 3' CCA end + 2 CTP + ATP = a tRNA with a 3' CCACCA end + 3 diphosphate</text>
        <dbReference type="Rhea" id="RHEA:76235"/>
        <dbReference type="Rhea" id="RHEA-COMP:10468"/>
        <dbReference type="Rhea" id="RHEA-COMP:18655"/>
        <dbReference type="ChEBI" id="CHEBI:30616"/>
        <dbReference type="ChEBI" id="CHEBI:33019"/>
        <dbReference type="ChEBI" id="CHEBI:37563"/>
        <dbReference type="ChEBI" id="CHEBI:83071"/>
        <dbReference type="ChEBI" id="CHEBI:195187"/>
    </reaction>
</comment>
<organism evidence="15 16">
    <name type="scientific">Lacticaseibacillus suilingensis</name>
    <dbReference type="NCBI Taxonomy" id="2799577"/>
    <lineage>
        <taxon>Bacteria</taxon>
        <taxon>Bacillati</taxon>
        <taxon>Bacillota</taxon>
        <taxon>Bacilli</taxon>
        <taxon>Lactobacillales</taxon>
        <taxon>Lactobacillaceae</taxon>
        <taxon>Lacticaseibacillus</taxon>
    </lineage>
</organism>
<feature type="binding site" evidence="11">
    <location>
        <position position="32"/>
    </location>
    <ligand>
        <name>CTP</name>
        <dbReference type="ChEBI" id="CHEBI:37563"/>
    </ligand>
</feature>
<dbReference type="InterPro" id="IPR050264">
    <property type="entry name" value="Bact_CCA-adding_enz_type3_sf"/>
</dbReference>
<protein>
    <recommendedName>
        <fullName evidence="11">CCA-adding enzyme</fullName>
        <ecNumber evidence="11">2.7.7.72</ecNumber>
    </recommendedName>
    <alternativeName>
        <fullName evidence="11">CCA tRNA nucleotidyltransferase</fullName>
    </alternativeName>
    <alternativeName>
        <fullName evidence="11">tRNA CCA-pyrophosphorylase</fullName>
    </alternativeName>
    <alternativeName>
        <fullName evidence="11">tRNA adenylyl-/cytidylyl- transferase</fullName>
    </alternativeName>
    <alternativeName>
        <fullName evidence="11">tRNA nucleotidyltransferase</fullName>
    </alternativeName>
    <alternativeName>
        <fullName evidence="11">tRNA-NT</fullName>
    </alternativeName>
</protein>
<feature type="binding site" evidence="11">
    <location>
        <position position="35"/>
    </location>
    <ligand>
        <name>ATP</name>
        <dbReference type="ChEBI" id="CHEBI:30616"/>
    </ligand>
</feature>
<evidence type="ECO:0000256" key="2">
    <source>
        <dbReference type="ARBA" id="ARBA00022679"/>
    </source>
</evidence>
<accession>A0ABW4BGY4</accession>
<dbReference type="InterPro" id="IPR023068">
    <property type="entry name" value="CCA-adding_enz_firmicutes"/>
</dbReference>
<dbReference type="NCBIfam" id="NF009814">
    <property type="entry name" value="PRK13299.1"/>
    <property type="match status" value="1"/>
</dbReference>
<feature type="binding site" evidence="11">
    <location>
        <position position="159"/>
    </location>
    <ligand>
        <name>ATP</name>
        <dbReference type="ChEBI" id="CHEBI:30616"/>
    </ligand>
</feature>
<feature type="binding site" evidence="11">
    <location>
        <position position="35"/>
    </location>
    <ligand>
        <name>CTP</name>
        <dbReference type="ChEBI" id="CHEBI:37563"/>
    </ligand>
</feature>
<dbReference type="EC" id="2.7.7.72" evidence="11"/>
<keyword evidence="3 11" id="KW-0819">tRNA processing</keyword>
<evidence type="ECO:0000313" key="15">
    <source>
        <dbReference type="EMBL" id="MFD1398783.1"/>
    </source>
</evidence>
<dbReference type="Gene3D" id="3.30.460.10">
    <property type="entry name" value="Beta Polymerase, domain 2"/>
    <property type="match status" value="1"/>
</dbReference>
<feature type="binding site" evidence="11">
    <location>
        <position position="162"/>
    </location>
    <ligand>
        <name>ATP</name>
        <dbReference type="ChEBI" id="CHEBI:30616"/>
    </ligand>
</feature>
<dbReference type="InterPro" id="IPR032828">
    <property type="entry name" value="PolyA_RNA-bd"/>
</dbReference>
<feature type="binding site" evidence="11">
    <location>
        <position position="168"/>
    </location>
    <ligand>
        <name>CTP</name>
        <dbReference type="ChEBI" id="CHEBI:37563"/>
    </ligand>
</feature>
<dbReference type="CDD" id="cd05398">
    <property type="entry name" value="NT_ClassII-CCAase"/>
    <property type="match status" value="1"/>
</dbReference>
<name>A0ABW4BGY4_9LACO</name>
<dbReference type="Gene3D" id="1.20.58.560">
    <property type="match status" value="1"/>
</dbReference>
<evidence type="ECO:0000256" key="11">
    <source>
        <dbReference type="HAMAP-Rule" id="MF_01263"/>
    </source>
</evidence>
<dbReference type="Pfam" id="PF01743">
    <property type="entry name" value="PolyA_pol"/>
    <property type="match status" value="1"/>
</dbReference>
<evidence type="ECO:0000256" key="8">
    <source>
        <dbReference type="ARBA" id="ARBA00022840"/>
    </source>
</evidence>
<dbReference type="Gene3D" id="1.10.110.30">
    <property type="match status" value="1"/>
</dbReference>
<dbReference type="InterPro" id="IPR032810">
    <property type="entry name" value="CCA-adding_enz_C"/>
</dbReference>
<dbReference type="PANTHER" id="PTHR46173:SF1">
    <property type="entry name" value="CCA TRNA NUCLEOTIDYLTRANSFERASE 1, MITOCHONDRIAL"/>
    <property type="match status" value="1"/>
</dbReference>
<evidence type="ECO:0000256" key="1">
    <source>
        <dbReference type="ARBA" id="ARBA00001946"/>
    </source>
</evidence>
<dbReference type="HAMAP" id="MF_01263">
    <property type="entry name" value="CCA_bact_type3"/>
    <property type="match status" value="1"/>
</dbReference>
<dbReference type="InterPro" id="IPR002646">
    <property type="entry name" value="PolA_pol_head_dom"/>
</dbReference>
<keyword evidence="6 11" id="KW-0547">Nucleotide-binding</keyword>
<evidence type="ECO:0000256" key="4">
    <source>
        <dbReference type="ARBA" id="ARBA00022695"/>
    </source>
</evidence>
<feature type="domain" description="tRNA nucleotidyltransferase/poly(A) polymerase RNA and SrmB- binding" evidence="13">
    <location>
        <begin position="174"/>
        <end position="233"/>
    </location>
</feature>
<dbReference type="Pfam" id="PF13735">
    <property type="entry name" value="tRNA_NucTran2_2"/>
    <property type="match status" value="1"/>
</dbReference>
<feature type="binding site" evidence="11">
    <location>
        <position position="116"/>
    </location>
    <ligand>
        <name>ATP</name>
        <dbReference type="ChEBI" id="CHEBI:30616"/>
    </ligand>
</feature>
<feature type="domain" description="CCA-adding enzyme C-terminal" evidence="14">
    <location>
        <begin position="254"/>
        <end position="390"/>
    </location>
</feature>
<dbReference type="EMBL" id="JBHTOA010000023">
    <property type="protein sequence ID" value="MFD1398783.1"/>
    <property type="molecule type" value="Genomic_DNA"/>
</dbReference>
<dbReference type="RefSeq" id="WP_204118775.1">
    <property type="nucleotide sequence ID" value="NZ_BOLV01000007.1"/>
</dbReference>
<feature type="binding site" evidence="11">
    <location>
        <position position="32"/>
    </location>
    <ligand>
        <name>ATP</name>
        <dbReference type="ChEBI" id="CHEBI:30616"/>
    </ligand>
</feature>
<evidence type="ECO:0000256" key="9">
    <source>
        <dbReference type="ARBA" id="ARBA00022842"/>
    </source>
</evidence>
<comment type="function">
    <text evidence="11">Catalyzes the addition and repair of the essential 3'-terminal CCA sequence in tRNAs without using a nucleic acid template. Adds these three nucleotides in the order of C, C, and A to the tRNA nucleotide-73, using CTP and ATP as substrates and producing inorganic pyrophosphate. tRNA 3'-terminal CCA addition is required both for tRNA processing and repair. Also involved in tRNA surveillance by mediating tandem CCA addition to generate a CCACCA at the 3' terminus of unstable tRNAs. While stable tRNAs receive only 3'-terminal CCA, unstable tRNAs are marked with CCACCA and rapidly degraded.</text>
</comment>
<feature type="binding site" evidence="11">
    <location>
        <position position="165"/>
    </location>
    <ligand>
        <name>CTP</name>
        <dbReference type="ChEBI" id="CHEBI:37563"/>
    </ligand>
</feature>
<keyword evidence="4 11" id="KW-0548">Nucleotidyltransferase</keyword>
<comment type="subunit">
    <text evidence="11">Homodimer.</text>
</comment>
<dbReference type="PANTHER" id="PTHR46173">
    <property type="entry name" value="CCA TRNA NUCLEOTIDYLTRANSFERASE 1, MITOCHONDRIAL"/>
    <property type="match status" value="1"/>
</dbReference>
<comment type="caution">
    <text evidence="15">The sequence shown here is derived from an EMBL/GenBank/DDBJ whole genome shotgun (WGS) entry which is preliminary data.</text>
</comment>
<keyword evidence="2 11" id="KW-0808">Transferase</keyword>
<keyword evidence="7 11" id="KW-0692">RNA repair</keyword>
<dbReference type="Gene3D" id="1.10.246.80">
    <property type="match status" value="1"/>
</dbReference>
<feature type="binding site" evidence="11">
    <location>
        <position position="116"/>
    </location>
    <ligand>
        <name>CTP</name>
        <dbReference type="ChEBI" id="CHEBI:37563"/>
    </ligand>
</feature>
<dbReference type="InterPro" id="IPR043519">
    <property type="entry name" value="NT_sf"/>
</dbReference>
<feature type="binding site" evidence="11">
    <location>
        <position position="168"/>
    </location>
    <ligand>
        <name>ATP</name>
        <dbReference type="ChEBI" id="CHEBI:30616"/>
    </ligand>
</feature>